<gene>
    <name evidence="1" type="ORF">B5P45_20500</name>
</gene>
<accession>A0A2N9VTL6</accession>
<organism evidence="1 2">
    <name type="scientific">Phyllobacterium zundukense</name>
    <dbReference type="NCBI Taxonomy" id="1867719"/>
    <lineage>
        <taxon>Bacteria</taxon>
        <taxon>Pseudomonadati</taxon>
        <taxon>Pseudomonadota</taxon>
        <taxon>Alphaproteobacteria</taxon>
        <taxon>Hyphomicrobiales</taxon>
        <taxon>Phyllobacteriaceae</taxon>
        <taxon>Phyllobacterium</taxon>
    </lineage>
</organism>
<evidence type="ECO:0000313" key="2">
    <source>
        <dbReference type="Proteomes" id="UP000232163"/>
    </source>
</evidence>
<name>A0A2N9VTL6_9HYPH</name>
<dbReference type="Proteomes" id="UP000232163">
    <property type="component" value="Unassembled WGS sequence"/>
</dbReference>
<comment type="caution">
    <text evidence="1">The sequence shown here is derived from an EMBL/GenBank/DDBJ whole genome shotgun (WGS) entry which is preliminary data.</text>
</comment>
<reference evidence="1 2" key="1">
    <citation type="journal article" date="2017" name="Int J Environ Stud">
        <title>Does the Miocene-Pliocene relict legume Oxytropis triphylla form nitrogen-fixing nodules with a combination of bacterial strains?</title>
        <authorList>
            <person name="Safronova V."/>
            <person name="Belimov A."/>
            <person name="Sazanova A."/>
            <person name="Kuznetsova I."/>
            <person name="Popova J."/>
            <person name="Andronov E."/>
            <person name="Verkhozina A."/>
            <person name="Tikhonovich I."/>
        </authorList>
    </citation>
    <scope>NUCLEOTIDE SEQUENCE [LARGE SCALE GENOMIC DNA]</scope>
    <source>
        <strain evidence="1 2">Tri-38</strain>
    </source>
</reference>
<evidence type="ECO:0000313" key="1">
    <source>
        <dbReference type="EMBL" id="PIO42834.1"/>
    </source>
</evidence>
<dbReference type="EMBL" id="MZMT01000049">
    <property type="protein sequence ID" value="PIO42834.1"/>
    <property type="molecule type" value="Genomic_DNA"/>
</dbReference>
<dbReference type="AlphaFoldDB" id="A0A2N9VTL6"/>
<proteinExistence type="predicted"/>
<sequence length="71" mass="7315">MAMATTQMVMTAPTPATAITGMEPTLTAPTTEATETAVRVAVIRVAATRVAATRAAATRVVQEARTSRLVA</sequence>
<protein>
    <submittedName>
        <fullName evidence="1">Uncharacterized protein</fullName>
    </submittedName>
</protein>
<keyword evidence="2" id="KW-1185">Reference proteome</keyword>